<dbReference type="Pfam" id="PF04317">
    <property type="entry name" value="DUF463"/>
    <property type="match status" value="2"/>
</dbReference>
<organism evidence="1 2">
    <name type="scientific">Limnoglobus roseus</name>
    <dbReference type="NCBI Taxonomy" id="2598579"/>
    <lineage>
        <taxon>Bacteria</taxon>
        <taxon>Pseudomonadati</taxon>
        <taxon>Planctomycetota</taxon>
        <taxon>Planctomycetia</taxon>
        <taxon>Gemmatales</taxon>
        <taxon>Gemmataceae</taxon>
        <taxon>Limnoglobus</taxon>
    </lineage>
</organism>
<dbReference type="SUPFAM" id="SSF52540">
    <property type="entry name" value="P-loop containing nucleoside triphosphate hydrolases"/>
    <property type="match status" value="1"/>
</dbReference>
<dbReference type="PANTHER" id="PTHR38605">
    <property type="entry name" value="ATPASE-RELATED"/>
    <property type="match status" value="1"/>
</dbReference>
<keyword evidence="2" id="KW-1185">Reference proteome</keyword>
<name>A0A5C1ABL4_9BACT</name>
<dbReference type="OrthoDB" id="9777645at2"/>
<reference evidence="2" key="1">
    <citation type="submission" date="2019-08" db="EMBL/GenBank/DDBJ databases">
        <title>Limnoglobus roseus gen. nov., sp. nov., a novel freshwater planctomycete with a giant genome from the family Gemmataceae.</title>
        <authorList>
            <person name="Kulichevskaya I.S."/>
            <person name="Naumoff D.G."/>
            <person name="Miroshnikov K."/>
            <person name="Ivanova A."/>
            <person name="Philippov D.A."/>
            <person name="Hakobyan A."/>
            <person name="Rijpstra I.C."/>
            <person name="Sinninghe Damste J.S."/>
            <person name="Liesack W."/>
            <person name="Dedysh S.N."/>
        </authorList>
    </citation>
    <scope>NUCLEOTIDE SEQUENCE [LARGE SCALE GENOMIC DNA]</scope>
    <source>
        <strain evidence="2">PX52</strain>
    </source>
</reference>
<dbReference type="RefSeq" id="WP_149109309.1">
    <property type="nucleotide sequence ID" value="NZ_CP042425.1"/>
</dbReference>
<dbReference type="Proteomes" id="UP000324974">
    <property type="component" value="Chromosome"/>
</dbReference>
<evidence type="ECO:0000313" key="2">
    <source>
        <dbReference type="Proteomes" id="UP000324974"/>
    </source>
</evidence>
<dbReference type="KEGG" id="lrs:PX52LOC_01306"/>
<evidence type="ECO:0000313" key="1">
    <source>
        <dbReference type="EMBL" id="QEL14418.1"/>
    </source>
</evidence>
<gene>
    <name evidence="1" type="ORF">PX52LOC_01306</name>
</gene>
<accession>A0A5C1ABL4</accession>
<sequence>MALYTDERRIGVLGMQQAGKSTFLTSLINHLQDHHPGEFPLGNATTHVEFRELPPAGDGTPEFPYEKFREQLHGRRWPGKTTALSEYRCQLDFTGGRRNLMDRVRRAVSETRLILTDLPGERLADVSMAGSTYAEWSDELLALLDEKFDYLEASRDYLRLVEGAGTLEAGPVVAEFKRALCRLALQYVPVITPSTLCVTPTGEYIPKDVRKSGDAEALAKVRFVGLDADREFAPLPAAARAANPALAETFARHYTAYRDQIVTPLADKFFACDQLVVLVDPTVLLAAGVGAYNGCAHMLATALAYLAPGRTPLPTLADRVVQFLTAGRSRLPYAPKVRKIAVVASQADKVHRDDRDKLGDLVRVMVQPLLRNVVARQWLTVEYFVCSAVDSSASLEYPNLEVRPFDENGRPESQTRSVKVSPVPARWPKTWPAGEYFYPRFAPVPPDRAGHPPSHIGLNRVAEFLFDL</sequence>
<dbReference type="PANTHER" id="PTHR38605:SF1">
    <property type="entry name" value="ATPASE"/>
    <property type="match status" value="1"/>
</dbReference>
<dbReference type="EMBL" id="CP042425">
    <property type="protein sequence ID" value="QEL14418.1"/>
    <property type="molecule type" value="Genomic_DNA"/>
</dbReference>
<protein>
    <submittedName>
        <fullName evidence="1">YcjX-like protein</fullName>
    </submittedName>
</protein>
<dbReference type="InterPro" id="IPR027417">
    <property type="entry name" value="P-loop_NTPase"/>
</dbReference>
<proteinExistence type="predicted"/>
<dbReference type="AlphaFoldDB" id="A0A5C1ABL4"/>
<dbReference type="InterPro" id="IPR007413">
    <property type="entry name" value="YcjX-like"/>
</dbReference>